<feature type="transmembrane region" description="Helical" evidence="1">
    <location>
        <begin position="6"/>
        <end position="26"/>
    </location>
</feature>
<accession>A0A8S5LPG1</accession>
<keyword evidence="1" id="KW-0812">Transmembrane</keyword>
<dbReference type="EMBL" id="BK015887">
    <property type="protein sequence ID" value="DAD71776.1"/>
    <property type="molecule type" value="Genomic_DNA"/>
</dbReference>
<evidence type="ECO:0000256" key="1">
    <source>
        <dbReference type="SAM" id="Phobius"/>
    </source>
</evidence>
<keyword evidence="1" id="KW-1133">Transmembrane helix</keyword>
<reference evidence="2" key="1">
    <citation type="journal article" date="2021" name="Proc. Natl. Acad. Sci. U.S.A.">
        <title>A Catalog of Tens of Thousands of Viruses from Human Metagenomes Reveals Hidden Associations with Chronic Diseases.</title>
        <authorList>
            <person name="Tisza M.J."/>
            <person name="Buck C.B."/>
        </authorList>
    </citation>
    <scope>NUCLEOTIDE SEQUENCE</scope>
    <source>
        <strain evidence="2">Cto6l14</strain>
    </source>
</reference>
<proteinExistence type="predicted"/>
<keyword evidence="1" id="KW-0472">Membrane</keyword>
<protein>
    <submittedName>
        <fullName evidence="2">Uncharacterized protein</fullName>
    </submittedName>
</protein>
<sequence length="32" mass="3571">MEKFLAIAVFVLNSINMILLIVTMLIEAGIIH</sequence>
<evidence type="ECO:0000313" key="2">
    <source>
        <dbReference type="EMBL" id="DAD71776.1"/>
    </source>
</evidence>
<organism evidence="2">
    <name type="scientific">Siphoviridae sp. cto6l14</name>
    <dbReference type="NCBI Taxonomy" id="2827590"/>
    <lineage>
        <taxon>Viruses</taxon>
        <taxon>Duplodnaviria</taxon>
        <taxon>Heunggongvirae</taxon>
        <taxon>Uroviricota</taxon>
        <taxon>Caudoviricetes</taxon>
    </lineage>
</organism>
<name>A0A8S5LPG1_9CAUD</name>